<reference evidence="3 4" key="1">
    <citation type="submission" date="2013-09" db="EMBL/GenBank/DDBJ databases">
        <title>Corchorus capsularis genome sequencing.</title>
        <authorList>
            <person name="Alam M."/>
            <person name="Haque M.S."/>
            <person name="Islam M.S."/>
            <person name="Emdad E.M."/>
            <person name="Islam M.M."/>
            <person name="Ahmed B."/>
            <person name="Halim A."/>
            <person name="Hossen Q.M.M."/>
            <person name="Hossain M.Z."/>
            <person name="Ahmed R."/>
            <person name="Khan M.M."/>
            <person name="Islam R."/>
            <person name="Rashid M.M."/>
            <person name="Khan S.A."/>
            <person name="Rahman M.S."/>
            <person name="Alam M."/>
        </authorList>
    </citation>
    <scope>NUCLEOTIDE SEQUENCE [LARGE SCALE GENOMIC DNA]</scope>
    <source>
        <strain evidence="4">cv. CVL-1</strain>
        <tissue evidence="3">Whole seedling</tissue>
    </source>
</reference>
<evidence type="ECO:0000313" key="3">
    <source>
        <dbReference type="EMBL" id="OMO78305.1"/>
    </source>
</evidence>
<feature type="signal peptide" evidence="2">
    <location>
        <begin position="1"/>
        <end position="16"/>
    </location>
</feature>
<dbReference type="Gramene" id="OMO78305">
    <property type="protein sequence ID" value="OMO78305"/>
    <property type="gene ID" value="CCACVL1_14504"/>
</dbReference>
<comment type="caution">
    <text evidence="3">The sequence shown here is derived from an EMBL/GenBank/DDBJ whole genome shotgun (WGS) entry which is preliminary data.</text>
</comment>
<keyword evidence="4" id="KW-1185">Reference proteome</keyword>
<sequence length="218" mass="24627">MERLFALIVTLTTALSYVNVKCLVLPVPAYTIESPQFKVIHLESDFEIRLYKEISWMSALVHGTSFRNSTKDGFHRLYQYLHGANLNSTQFFMTAPVLTSVITSSTSTHGSAYIVRYYMHPKYDDKTSPPPQPAAELNLQLDKWKSRCIAVRKFGGFAADDNVERERDGLVSSLGKHFPGNKYNYSIAQYNSSKHPTGRVNEVWIMDVSGFTTEGCPV</sequence>
<accession>A0A1R3I6R8</accession>
<dbReference type="InterPro" id="IPR011256">
    <property type="entry name" value="Reg_factor_effector_dom_sf"/>
</dbReference>
<dbReference type="OrthoDB" id="6424451at2759"/>
<dbReference type="AlphaFoldDB" id="A0A1R3I6R8"/>
<dbReference type="Gene3D" id="3.20.80.10">
    <property type="entry name" value="Regulatory factor, effector binding domain"/>
    <property type="match status" value="1"/>
</dbReference>
<name>A0A1R3I6R8_COCAP</name>
<comment type="similarity">
    <text evidence="1">Belongs to the HEBP family.</text>
</comment>
<evidence type="ECO:0000256" key="2">
    <source>
        <dbReference type="SAM" id="SignalP"/>
    </source>
</evidence>
<dbReference type="PANTHER" id="PTHR11220:SF36">
    <property type="entry name" value="SOUL HEME-BINDING PROTEIN"/>
    <property type="match status" value="1"/>
</dbReference>
<dbReference type="FunFam" id="3.20.80.10:FF:000002">
    <property type="entry name" value="Heme-binding protein 2"/>
    <property type="match status" value="1"/>
</dbReference>
<dbReference type="SUPFAM" id="SSF55136">
    <property type="entry name" value="Probable bacterial effector-binding domain"/>
    <property type="match status" value="1"/>
</dbReference>
<evidence type="ECO:0000313" key="4">
    <source>
        <dbReference type="Proteomes" id="UP000188268"/>
    </source>
</evidence>
<dbReference type="EMBL" id="AWWV01010583">
    <property type="protein sequence ID" value="OMO78305.1"/>
    <property type="molecule type" value="Genomic_DNA"/>
</dbReference>
<dbReference type="PANTHER" id="PTHR11220">
    <property type="entry name" value="HEME-BINDING PROTEIN-RELATED"/>
    <property type="match status" value="1"/>
</dbReference>
<protein>
    <submittedName>
        <fullName evidence="3">SOUL heme-binding protein</fullName>
    </submittedName>
</protein>
<dbReference type="Proteomes" id="UP000188268">
    <property type="component" value="Unassembled WGS sequence"/>
</dbReference>
<dbReference type="Pfam" id="PF04832">
    <property type="entry name" value="SOUL"/>
    <property type="match status" value="1"/>
</dbReference>
<dbReference type="InterPro" id="IPR006917">
    <property type="entry name" value="SOUL_heme-bd"/>
</dbReference>
<dbReference type="OMA" id="WRSHCIA"/>
<evidence type="ECO:0000256" key="1">
    <source>
        <dbReference type="ARBA" id="ARBA00009817"/>
    </source>
</evidence>
<feature type="chain" id="PRO_5012977936" evidence="2">
    <location>
        <begin position="17"/>
        <end position="218"/>
    </location>
</feature>
<keyword evidence="2" id="KW-0732">Signal</keyword>
<gene>
    <name evidence="3" type="ORF">CCACVL1_14504</name>
</gene>
<proteinExistence type="inferred from homology"/>
<organism evidence="3 4">
    <name type="scientific">Corchorus capsularis</name>
    <name type="common">Jute</name>
    <dbReference type="NCBI Taxonomy" id="210143"/>
    <lineage>
        <taxon>Eukaryota</taxon>
        <taxon>Viridiplantae</taxon>
        <taxon>Streptophyta</taxon>
        <taxon>Embryophyta</taxon>
        <taxon>Tracheophyta</taxon>
        <taxon>Spermatophyta</taxon>
        <taxon>Magnoliopsida</taxon>
        <taxon>eudicotyledons</taxon>
        <taxon>Gunneridae</taxon>
        <taxon>Pentapetalae</taxon>
        <taxon>rosids</taxon>
        <taxon>malvids</taxon>
        <taxon>Malvales</taxon>
        <taxon>Malvaceae</taxon>
        <taxon>Grewioideae</taxon>
        <taxon>Apeibeae</taxon>
        <taxon>Corchorus</taxon>
    </lineage>
</organism>